<evidence type="ECO:0000256" key="1">
    <source>
        <dbReference type="SAM" id="MobiDB-lite"/>
    </source>
</evidence>
<proteinExistence type="predicted"/>
<dbReference type="Proteomes" id="UP000054538">
    <property type="component" value="Unassembled WGS sequence"/>
</dbReference>
<organism evidence="2 3">
    <name type="scientific">Paxillus rubicundulus Ve08.2h10</name>
    <dbReference type="NCBI Taxonomy" id="930991"/>
    <lineage>
        <taxon>Eukaryota</taxon>
        <taxon>Fungi</taxon>
        <taxon>Dikarya</taxon>
        <taxon>Basidiomycota</taxon>
        <taxon>Agaricomycotina</taxon>
        <taxon>Agaricomycetes</taxon>
        <taxon>Agaricomycetidae</taxon>
        <taxon>Boletales</taxon>
        <taxon>Paxilineae</taxon>
        <taxon>Paxillaceae</taxon>
        <taxon>Paxillus</taxon>
    </lineage>
</organism>
<dbReference type="OrthoDB" id="2675751at2759"/>
<keyword evidence="3" id="KW-1185">Reference proteome</keyword>
<evidence type="ECO:0000313" key="2">
    <source>
        <dbReference type="EMBL" id="KIK91876.1"/>
    </source>
</evidence>
<dbReference type="InParanoid" id="A0A0D0DTI4"/>
<reference evidence="2 3" key="1">
    <citation type="submission" date="2014-04" db="EMBL/GenBank/DDBJ databases">
        <authorList>
            <consortium name="DOE Joint Genome Institute"/>
            <person name="Kuo A."/>
            <person name="Kohler A."/>
            <person name="Jargeat P."/>
            <person name="Nagy L.G."/>
            <person name="Floudas D."/>
            <person name="Copeland A."/>
            <person name="Barry K.W."/>
            <person name="Cichocki N."/>
            <person name="Veneault-Fourrey C."/>
            <person name="LaButti K."/>
            <person name="Lindquist E.A."/>
            <person name="Lipzen A."/>
            <person name="Lundell T."/>
            <person name="Morin E."/>
            <person name="Murat C."/>
            <person name="Sun H."/>
            <person name="Tunlid A."/>
            <person name="Henrissat B."/>
            <person name="Grigoriev I.V."/>
            <person name="Hibbett D.S."/>
            <person name="Martin F."/>
            <person name="Nordberg H.P."/>
            <person name="Cantor M.N."/>
            <person name="Hua S.X."/>
        </authorList>
    </citation>
    <scope>NUCLEOTIDE SEQUENCE [LARGE SCALE GENOMIC DNA]</scope>
    <source>
        <strain evidence="2 3">Ve08.2h10</strain>
    </source>
</reference>
<accession>A0A0D0DTI4</accession>
<gene>
    <name evidence="2" type="ORF">PAXRUDRAFT_148509</name>
</gene>
<dbReference type="AlphaFoldDB" id="A0A0D0DTI4"/>
<protein>
    <submittedName>
        <fullName evidence="2">Uncharacterized protein</fullName>
    </submittedName>
</protein>
<feature type="region of interest" description="Disordered" evidence="1">
    <location>
        <begin position="414"/>
        <end position="437"/>
    </location>
</feature>
<sequence>MSSQSTLSQSLCQHPLCQLTVHQHHLRHCLQPFPMSGHELVTQFTKDAYAQADRHCERSSCKVLIPKGGPCFYVATRDYSQSGRFVCAACYAWYQKKPATTMCVRNTQALSNYTSHTGLPNPQSICQSISAAQSRASINPPPVVAMMPGPSSGTSQFSSSMFLPPLSLQPRRYNMPAPPPQQQPHAVSQRSGPDVYVPSAWNLPSQPILPRAVPNQPSLPHGAVGYGAQHALYPAERERWARMAYCPPAVETISLDISAVYKGGPRKGRQRGTPIGSICEGRKDIDARITAPELVTIALDTIIPCIEAFCRQFPWRPREFVVHDVRWADLTKHPIPSQPYFYRECLQPSSRKNSKAMVFKTKLFSLFVVVPDSQWQDYQDFLEDLETRSTATSSQTPLPSKDTQAHALTTPSLATASQAVPSARNAPVTTTQTGHAPLFLPPMGHINQPLDTSSSFSSSLFERPLSSNISNLQTPHRLSIITVSPAVPLQTTPTTLHLQRSMLKSQIYAHPTARISKKHSSQVARRIWTLQNVSSIFFFFCLFS</sequence>
<reference evidence="3" key="2">
    <citation type="submission" date="2015-01" db="EMBL/GenBank/DDBJ databases">
        <title>Evolutionary Origins and Diversification of the Mycorrhizal Mutualists.</title>
        <authorList>
            <consortium name="DOE Joint Genome Institute"/>
            <consortium name="Mycorrhizal Genomics Consortium"/>
            <person name="Kohler A."/>
            <person name="Kuo A."/>
            <person name="Nagy L.G."/>
            <person name="Floudas D."/>
            <person name="Copeland A."/>
            <person name="Barry K.W."/>
            <person name="Cichocki N."/>
            <person name="Veneault-Fourrey C."/>
            <person name="LaButti K."/>
            <person name="Lindquist E.A."/>
            <person name="Lipzen A."/>
            <person name="Lundell T."/>
            <person name="Morin E."/>
            <person name="Murat C."/>
            <person name="Riley R."/>
            <person name="Ohm R."/>
            <person name="Sun H."/>
            <person name="Tunlid A."/>
            <person name="Henrissat B."/>
            <person name="Grigoriev I.V."/>
            <person name="Hibbett D.S."/>
            <person name="Martin F."/>
        </authorList>
    </citation>
    <scope>NUCLEOTIDE SEQUENCE [LARGE SCALE GENOMIC DNA]</scope>
    <source>
        <strain evidence="3">Ve08.2h10</strain>
    </source>
</reference>
<evidence type="ECO:0000313" key="3">
    <source>
        <dbReference type="Proteomes" id="UP000054538"/>
    </source>
</evidence>
<dbReference type="HOGENOM" id="CLU_018737_0_0_1"/>
<dbReference type="EMBL" id="KN825337">
    <property type="protein sequence ID" value="KIK91876.1"/>
    <property type="molecule type" value="Genomic_DNA"/>
</dbReference>
<name>A0A0D0DTI4_9AGAM</name>